<accession>A0ACB8Y2C3</accession>
<dbReference type="Proteomes" id="UP001055879">
    <property type="component" value="Linkage Group LG14"/>
</dbReference>
<name>A0ACB8Y2C3_ARCLA</name>
<comment type="caution">
    <text evidence="1">The sequence shown here is derived from an EMBL/GenBank/DDBJ whole genome shotgun (WGS) entry which is preliminary data.</text>
</comment>
<keyword evidence="2" id="KW-1185">Reference proteome</keyword>
<protein>
    <submittedName>
        <fullName evidence="1">Uncharacterized protein</fullName>
    </submittedName>
</protein>
<reference evidence="1 2" key="2">
    <citation type="journal article" date="2022" name="Mol. Ecol. Resour.">
        <title>The genomes of chicory, endive, great burdock and yacon provide insights into Asteraceae paleo-polyploidization history and plant inulin production.</title>
        <authorList>
            <person name="Fan W."/>
            <person name="Wang S."/>
            <person name="Wang H."/>
            <person name="Wang A."/>
            <person name="Jiang F."/>
            <person name="Liu H."/>
            <person name="Zhao H."/>
            <person name="Xu D."/>
            <person name="Zhang Y."/>
        </authorList>
    </citation>
    <scope>NUCLEOTIDE SEQUENCE [LARGE SCALE GENOMIC DNA]</scope>
    <source>
        <strain evidence="2">cv. Niubang</strain>
    </source>
</reference>
<sequence length="243" mass="27412">MSYWSSCDQSLVVGSPDKKVGTHSVHHFLLELQRIPEASSVSYRDVEADHHQSYEALPVHCNYRFNEVVEIRVWLSELFTSFGSQDRVLPATIAPKKKLHINLVHLLFYLRRRKRSTTANQKSIVIPNVSNNNNTPLLAKDEAPISSDFADSPRIVNGFHPKGVEQADYILLRVEESLRVSNLFFDNRSDKKFGPEDRQVVDDVGAFIFSRSGLVERMVASAGWQPKNASMIASLVASICQQS</sequence>
<organism evidence="1 2">
    <name type="scientific">Arctium lappa</name>
    <name type="common">Greater burdock</name>
    <name type="synonym">Lappa major</name>
    <dbReference type="NCBI Taxonomy" id="4217"/>
    <lineage>
        <taxon>Eukaryota</taxon>
        <taxon>Viridiplantae</taxon>
        <taxon>Streptophyta</taxon>
        <taxon>Embryophyta</taxon>
        <taxon>Tracheophyta</taxon>
        <taxon>Spermatophyta</taxon>
        <taxon>Magnoliopsida</taxon>
        <taxon>eudicotyledons</taxon>
        <taxon>Gunneridae</taxon>
        <taxon>Pentapetalae</taxon>
        <taxon>asterids</taxon>
        <taxon>campanulids</taxon>
        <taxon>Asterales</taxon>
        <taxon>Asteraceae</taxon>
        <taxon>Carduoideae</taxon>
        <taxon>Cardueae</taxon>
        <taxon>Arctiinae</taxon>
        <taxon>Arctium</taxon>
    </lineage>
</organism>
<proteinExistence type="predicted"/>
<evidence type="ECO:0000313" key="2">
    <source>
        <dbReference type="Proteomes" id="UP001055879"/>
    </source>
</evidence>
<reference evidence="2" key="1">
    <citation type="journal article" date="2022" name="Mol. Ecol. Resour.">
        <title>The genomes of chicory, endive, great burdock and yacon provide insights into Asteraceae palaeo-polyploidization history and plant inulin production.</title>
        <authorList>
            <person name="Fan W."/>
            <person name="Wang S."/>
            <person name="Wang H."/>
            <person name="Wang A."/>
            <person name="Jiang F."/>
            <person name="Liu H."/>
            <person name="Zhao H."/>
            <person name="Xu D."/>
            <person name="Zhang Y."/>
        </authorList>
    </citation>
    <scope>NUCLEOTIDE SEQUENCE [LARGE SCALE GENOMIC DNA]</scope>
    <source>
        <strain evidence="2">cv. Niubang</strain>
    </source>
</reference>
<gene>
    <name evidence="1" type="ORF">L6452_37223</name>
</gene>
<evidence type="ECO:0000313" key="1">
    <source>
        <dbReference type="EMBL" id="KAI3677949.1"/>
    </source>
</evidence>
<dbReference type="EMBL" id="CM042060">
    <property type="protein sequence ID" value="KAI3677949.1"/>
    <property type="molecule type" value="Genomic_DNA"/>
</dbReference>